<comment type="caution">
    <text evidence="2">The sequence shown here is derived from an EMBL/GenBank/DDBJ whole genome shotgun (WGS) entry which is preliminary data.</text>
</comment>
<dbReference type="Gene3D" id="3.30.559.10">
    <property type="entry name" value="Chloramphenicol acetyltransferase-like domain"/>
    <property type="match status" value="1"/>
</dbReference>
<sequence>MEAHDNGGKLKIVTVMSVPPLKVTEPPRVRKVLVNEDHTGSIHGCYQIVLYYEKLKKEEKGWSLAGWIVESLARVLLDHPLLAGRLQRRVVDDHTFEFHIVSNDSGIRLLEARYQTTLLQFLSLNAKDQHLEADLVFWKEIDAQCPDFSPLFYVQMTKFECGGYSIGISCSLLLAEILLVENFLKKWAEIHNNMSSQNEEIETPIFYLPCLKNPESLPSDIISRTLSKNGVQSLVFRITTEEVTFRKELWMELAMLCVEEAEQKLSTNMGSHFSLVVKESSEVINVESCSKSGWSLQGSRLRHHMTGTTWNEFGVYEVAFDEGNKPVHVSCWTGSVSGGNVMTVPLPCLKENGCAVIVIAVSLPLFHS</sequence>
<dbReference type="Proteomes" id="UP001367508">
    <property type="component" value="Unassembled WGS sequence"/>
</dbReference>
<accession>A0AAN9PRP2</accession>
<evidence type="ECO:0000313" key="2">
    <source>
        <dbReference type="EMBL" id="KAK7307759.1"/>
    </source>
</evidence>
<organism evidence="2 3">
    <name type="scientific">Canavalia gladiata</name>
    <name type="common">Sword bean</name>
    <name type="synonym">Dolichos gladiatus</name>
    <dbReference type="NCBI Taxonomy" id="3824"/>
    <lineage>
        <taxon>Eukaryota</taxon>
        <taxon>Viridiplantae</taxon>
        <taxon>Streptophyta</taxon>
        <taxon>Embryophyta</taxon>
        <taxon>Tracheophyta</taxon>
        <taxon>Spermatophyta</taxon>
        <taxon>Magnoliopsida</taxon>
        <taxon>eudicotyledons</taxon>
        <taxon>Gunneridae</taxon>
        <taxon>Pentapetalae</taxon>
        <taxon>rosids</taxon>
        <taxon>fabids</taxon>
        <taxon>Fabales</taxon>
        <taxon>Fabaceae</taxon>
        <taxon>Papilionoideae</taxon>
        <taxon>50 kb inversion clade</taxon>
        <taxon>NPAAA clade</taxon>
        <taxon>indigoferoid/millettioid clade</taxon>
        <taxon>Phaseoleae</taxon>
        <taxon>Canavalia</taxon>
    </lineage>
</organism>
<reference evidence="2 3" key="1">
    <citation type="submission" date="2024-01" db="EMBL/GenBank/DDBJ databases">
        <title>The genomes of 5 underutilized Papilionoideae crops provide insights into root nodulation and disease resistanc.</title>
        <authorList>
            <person name="Jiang F."/>
        </authorList>
    </citation>
    <scope>NUCLEOTIDE SEQUENCE [LARGE SCALE GENOMIC DNA]</scope>
    <source>
        <strain evidence="2">LVBAO_FW01</strain>
        <tissue evidence="2">Leaves</tissue>
    </source>
</reference>
<dbReference type="InterPro" id="IPR050317">
    <property type="entry name" value="Plant_Fungal_Acyltransferase"/>
</dbReference>
<keyword evidence="3" id="KW-1185">Reference proteome</keyword>
<dbReference type="PANTHER" id="PTHR31642:SF299">
    <property type="entry name" value="OS02G0653400 PROTEIN"/>
    <property type="match status" value="1"/>
</dbReference>
<dbReference type="Pfam" id="PF02458">
    <property type="entry name" value="Transferase"/>
    <property type="match status" value="1"/>
</dbReference>
<dbReference type="PANTHER" id="PTHR31642">
    <property type="entry name" value="TRICHOTHECENE 3-O-ACETYLTRANSFERASE"/>
    <property type="match status" value="1"/>
</dbReference>
<name>A0AAN9PRP2_CANGL</name>
<protein>
    <submittedName>
        <fullName evidence="2">Uncharacterized protein</fullName>
    </submittedName>
</protein>
<dbReference type="AlphaFoldDB" id="A0AAN9PRP2"/>
<evidence type="ECO:0000313" key="3">
    <source>
        <dbReference type="Proteomes" id="UP001367508"/>
    </source>
</evidence>
<dbReference type="EMBL" id="JAYMYQ010000010">
    <property type="protein sequence ID" value="KAK7307759.1"/>
    <property type="molecule type" value="Genomic_DNA"/>
</dbReference>
<gene>
    <name evidence="2" type="ORF">VNO77_41105</name>
</gene>
<evidence type="ECO:0000256" key="1">
    <source>
        <dbReference type="ARBA" id="ARBA00009861"/>
    </source>
</evidence>
<proteinExistence type="inferred from homology"/>
<dbReference type="InterPro" id="IPR023213">
    <property type="entry name" value="CAT-like_dom_sf"/>
</dbReference>
<dbReference type="GO" id="GO:0016747">
    <property type="term" value="F:acyltransferase activity, transferring groups other than amino-acyl groups"/>
    <property type="evidence" value="ECO:0007669"/>
    <property type="project" value="TreeGrafter"/>
</dbReference>
<comment type="similarity">
    <text evidence="1">Belongs to the plant acyltransferase family.</text>
</comment>